<gene>
    <name evidence="1" type="ORF">WKW80_14070</name>
</gene>
<keyword evidence="2" id="KW-1185">Reference proteome</keyword>
<evidence type="ECO:0000313" key="1">
    <source>
        <dbReference type="EMBL" id="MEJ8823149.1"/>
    </source>
</evidence>
<sequence>MKPKALGRRLGEESVRKKLRRAICHFPSEWEQGTVEARYQWLRDPSIRFKFTSISM</sequence>
<proteinExistence type="predicted"/>
<reference evidence="1 2" key="1">
    <citation type="submission" date="2024-03" db="EMBL/GenBank/DDBJ databases">
        <title>Novel species of the genus Variovorax.</title>
        <authorList>
            <person name="Liu Q."/>
            <person name="Xin Y.-H."/>
        </authorList>
    </citation>
    <scope>NUCLEOTIDE SEQUENCE [LARGE SCALE GENOMIC DNA]</scope>
    <source>
        <strain evidence="1 2">KACC 18501</strain>
    </source>
</reference>
<evidence type="ECO:0000313" key="2">
    <source>
        <dbReference type="Proteomes" id="UP001363010"/>
    </source>
</evidence>
<dbReference type="EMBL" id="JBBKZV010000007">
    <property type="protein sequence ID" value="MEJ8823149.1"/>
    <property type="molecule type" value="Genomic_DNA"/>
</dbReference>
<organism evidence="1 2">
    <name type="scientific">Variovorax humicola</name>
    <dbReference type="NCBI Taxonomy" id="1769758"/>
    <lineage>
        <taxon>Bacteria</taxon>
        <taxon>Pseudomonadati</taxon>
        <taxon>Pseudomonadota</taxon>
        <taxon>Betaproteobacteria</taxon>
        <taxon>Burkholderiales</taxon>
        <taxon>Comamonadaceae</taxon>
        <taxon>Variovorax</taxon>
    </lineage>
</organism>
<accession>A0ABU8VZA6</accession>
<dbReference type="RefSeq" id="WP_340364192.1">
    <property type="nucleotide sequence ID" value="NZ_JBBKZV010000007.1"/>
</dbReference>
<dbReference type="Proteomes" id="UP001363010">
    <property type="component" value="Unassembled WGS sequence"/>
</dbReference>
<comment type="caution">
    <text evidence="1">The sequence shown here is derived from an EMBL/GenBank/DDBJ whole genome shotgun (WGS) entry which is preliminary data.</text>
</comment>
<name>A0ABU8VZA6_9BURK</name>
<protein>
    <submittedName>
        <fullName evidence="1">Uncharacterized protein</fullName>
    </submittedName>
</protein>